<reference evidence="3 4" key="1">
    <citation type="journal article" date="2018" name="Mol. Biol. Evol.">
        <title>Analysis of the draft genome of the red seaweed Gracilariopsis chorda provides insights into genome size evolution in Rhodophyta.</title>
        <authorList>
            <person name="Lee J."/>
            <person name="Yang E.C."/>
            <person name="Graf L."/>
            <person name="Yang J.H."/>
            <person name="Qiu H."/>
            <person name="Zel Zion U."/>
            <person name="Chan C.X."/>
            <person name="Stephens T.G."/>
            <person name="Weber A.P.M."/>
            <person name="Boo G.H."/>
            <person name="Boo S.M."/>
            <person name="Kim K.M."/>
            <person name="Shin Y."/>
            <person name="Jung M."/>
            <person name="Lee S.J."/>
            <person name="Yim H.S."/>
            <person name="Lee J.H."/>
            <person name="Bhattacharya D."/>
            <person name="Yoon H.S."/>
        </authorList>
    </citation>
    <scope>NUCLEOTIDE SEQUENCE [LARGE SCALE GENOMIC DNA]</scope>
    <source>
        <strain evidence="3 4">SKKU-2015</strain>
        <tissue evidence="3">Whole body</tissue>
    </source>
</reference>
<feature type="compositionally biased region" description="Low complexity" evidence="2">
    <location>
        <begin position="1"/>
        <end position="17"/>
    </location>
</feature>
<accession>A0A2V3IGS9</accession>
<feature type="region of interest" description="Disordered" evidence="2">
    <location>
        <begin position="1"/>
        <end position="48"/>
    </location>
</feature>
<dbReference type="OrthoDB" id="6157326at2759"/>
<evidence type="ECO:0000256" key="1">
    <source>
        <dbReference type="SAM" id="Coils"/>
    </source>
</evidence>
<feature type="compositionally biased region" description="Basic residues" evidence="2">
    <location>
        <begin position="200"/>
        <end position="209"/>
    </location>
</feature>
<evidence type="ECO:0000313" key="4">
    <source>
        <dbReference type="Proteomes" id="UP000247409"/>
    </source>
</evidence>
<feature type="coiled-coil region" evidence="1">
    <location>
        <begin position="224"/>
        <end position="251"/>
    </location>
</feature>
<name>A0A2V3IGS9_9FLOR</name>
<dbReference type="AlphaFoldDB" id="A0A2V3IGS9"/>
<feature type="compositionally biased region" description="Basic and acidic residues" evidence="2">
    <location>
        <begin position="190"/>
        <end position="199"/>
    </location>
</feature>
<feature type="compositionally biased region" description="Polar residues" evidence="2">
    <location>
        <begin position="31"/>
        <end position="43"/>
    </location>
</feature>
<organism evidence="3 4">
    <name type="scientific">Gracilariopsis chorda</name>
    <dbReference type="NCBI Taxonomy" id="448386"/>
    <lineage>
        <taxon>Eukaryota</taxon>
        <taxon>Rhodophyta</taxon>
        <taxon>Florideophyceae</taxon>
        <taxon>Rhodymeniophycidae</taxon>
        <taxon>Gracilariales</taxon>
        <taxon>Gracilariaceae</taxon>
        <taxon>Gracilariopsis</taxon>
    </lineage>
</organism>
<dbReference type="EMBL" id="NBIV01000223">
    <property type="protein sequence ID" value="PXF41294.1"/>
    <property type="molecule type" value="Genomic_DNA"/>
</dbReference>
<sequence>MINSRSASQSAEVQAQSNDSSSKAQHDTQNKTKPSQGQLTTAPGTRPKRFHFTDAYDLFLTCAVRKEDAHIPKWADLEPTYEGVLKAFLKHVPPTAFMYMNHLLTKTLIDRVMRLISMRRAANKKTLAASGITKEFVEKESLLDDLILEIDEEAEATRVLRERKSENEQSLTKAEEFIWQKALKLASKTDERDNKERLQSKVRPKKRTKREQLSRSDDAIGNFLIEQARESQRLDAERVKLERERLDVQRKGS</sequence>
<evidence type="ECO:0000313" key="3">
    <source>
        <dbReference type="EMBL" id="PXF41294.1"/>
    </source>
</evidence>
<keyword evidence="1" id="KW-0175">Coiled coil</keyword>
<proteinExistence type="predicted"/>
<comment type="caution">
    <text evidence="3">The sequence shown here is derived from an EMBL/GenBank/DDBJ whole genome shotgun (WGS) entry which is preliminary data.</text>
</comment>
<dbReference type="Proteomes" id="UP000247409">
    <property type="component" value="Unassembled WGS sequence"/>
</dbReference>
<keyword evidence="4" id="KW-1185">Reference proteome</keyword>
<protein>
    <submittedName>
        <fullName evidence="3">Uncharacterized protein</fullName>
    </submittedName>
</protein>
<gene>
    <name evidence="3" type="ORF">BWQ96_08969</name>
</gene>
<evidence type="ECO:0000256" key="2">
    <source>
        <dbReference type="SAM" id="MobiDB-lite"/>
    </source>
</evidence>
<feature type="region of interest" description="Disordered" evidence="2">
    <location>
        <begin position="190"/>
        <end position="215"/>
    </location>
</feature>